<dbReference type="STRING" id="1421.A2J09_12920"/>
<evidence type="ECO:0000256" key="5">
    <source>
        <dbReference type="ARBA" id="ARBA00023136"/>
    </source>
</evidence>
<reference evidence="7 8" key="1">
    <citation type="submission" date="2018-06" db="EMBL/GenBank/DDBJ databases">
        <authorList>
            <consortium name="Pathogen Informatics"/>
            <person name="Doyle S."/>
        </authorList>
    </citation>
    <scope>NUCLEOTIDE SEQUENCE [LARGE SCALE GENOMIC DNA]</scope>
    <source>
        <strain evidence="7 8">NCTC7582</strain>
    </source>
</reference>
<dbReference type="GO" id="GO:0016787">
    <property type="term" value="F:hydrolase activity"/>
    <property type="evidence" value="ECO:0007669"/>
    <property type="project" value="UniProtKB-KW"/>
</dbReference>
<keyword evidence="3 6" id="KW-0812">Transmembrane</keyword>
<evidence type="ECO:0000256" key="4">
    <source>
        <dbReference type="ARBA" id="ARBA00022989"/>
    </source>
</evidence>
<dbReference type="GO" id="GO:0005886">
    <property type="term" value="C:plasma membrane"/>
    <property type="evidence" value="ECO:0007669"/>
    <property type="project" value="UniProtKB-SubCell"/>
</dbReference>
<feature type="transmembrane region" description="Helical" evidence="6">
    <location>
        <begin position="7"/>
        <end position="27"/>
    </location>
</feature>
<dbReference type="EMBL" id="UAQE01000001">
    <property type="protein sequence ID" value="SPT95783.1"/>
    <property type="molecule type" value="Genomic_DNA"/>
</dbReference>
<evidence type="ECO:0000313" key="8">
    <source>
        <dbReference type="Proteomes" id="UP000251431"/>
    </source>
</evidence>
<protein>
    <submittedName>
        <fullName evidence="7">Holin regulator of murein hydrolases</fullName>
    </submittedName>
</protein>
<feature type="transmembrane region" description="Helical" evidence="6">
    <location>
        <begin position="90"/>
        <end position="110"/>
    </location>
</feature>
<dbReference type="Proteomes" id="UP000251431">
    <property type="component" value="Unassembled WGS sequence"/>
</dbReference>
<feature type="transmembrane region" description="Helical" evidence="6">
    <location>
        <begin position="33"/>
        <end position="50"/>
    </location>
</feature>
<keyword evidence="5 6" id="KW-0472">Membrane</keyword>
<keyword evidence="2" id="KW-1003">Cell membrane</keyword>
<dbReference type="Pfam" id="PF03788">
    <property type="entry name" value="LrgA"/>
    <property type="match status" value="1"/>
</dbReference>
<dbReference type="PANTHER" id="PTHR33931">
    <property type="entry name" value="HOLIN-LIKE PROTEIN CIDA-RELATED"/>
    <property type="match status" value="1"/>
</dbReference>
<evidence type="ECO:0000313" key="7">
    <source>
        <dbReference type="EMBL" id="SPT95783.1"/>
    </source>
</evidence>
<proteinExistence type="predicted"/>
<keyword evidence="4 6" id="KW-1133">Transmembrane helix</keyword>
<name>A0A2X0XEV1_9BACI</name>
<sequence>MKIVKSIVQIGYLYILLLIGNTIARLLHLPIPGSIIGLVLLFLLLQFHIIKLEWIELGAAVLLSELLLFFIPSAIGVIDYHALFGVQGMKVVLVIVVSAIVVMFVTGYTAQWLEQRKKGDAI</sequence>
<gene>
    <name evidence="7" type="primary">cidA_1</name>
    <name evidence="7" type="ORF">NCTC7582_00186</name>
</gene>
<accession>A0A2X0XEV1</accession>
<dbReference type="RefSeq" id="WP_048393586.1">
    <property type="nucleotide sequence ID" value="NZ_CANLUV010000001.1"/>
</dbReference>
<evidence type="ECO:0000256" key="6">
    <source>
        <dbReference type="SAM" id="Phobius"/>
    </source>
</evidence>
<dbReference type="NCBIfam" id="NF002460">
    <property type="entry name" value="PRK01658.1"/>
    <property type="match status" value="1"/>
</dbReference>
<dbReference type="AlphaFoldDB" id="A0A2X0XEV1"/>
<evidence type="ECO:0000256" key="2">
    <source>
        <dbReference type="ARBA" id="ARBA00022475"/>
    </source>
</evidence>
<keyword evidence="7" id="KW-0378">Hydrolase</keyword>
<feature type="transmembrane region" description="Helical" evidence="6">
    <location>
        <begin position="57"/>
        <end position="78"/>
    </location>
</feature>
<evidence type="ECO:0000256" key="3">
    <source>
        <dbReference type="ARBA" id="ARBA00022692"/>
    </source>
</evidence>
<dbReference type="PANTHER" id="PTHR33931:SF2">
    <property type="entry name" value="HOLIN-LIKE PROTEIN CIDA"/>
    <property type="match status" value="1"/>
</dbReference>
<organism evidence="7 8">
    <name type="scientific">Lysinibacillus capsici</name>
    <dbReference type="NCBI Taxonomy" id="2115968"/>
    <lineage>
        <taxon>Bacteria</taxon>
        <taxon>Bacillati</taxon>
        <taxon>Bacillota</taxon>
        <taxon>Bacilli</taxon>
        <taxon>Bacillales</taxon>
        <taxon>Bacillaceae</taxon>
        <taxon>Lysinibacillus</taxon>
    </lineage>
</organism>
<comment type="subcellular location">
    <subcellularLocation>
        <location evidence="1">Cell membrane</location>
        <topology evidence="1">Multi-pass membrane protein</topology>
    </subcellularLocation>
</comment>
<evidence type="ECO:0000256" key="1">
    <source>
        <dbReference type="ARBA" id="ARBA00004651"/>
    </source>
</evidence>
<dbReference type="InterPro" id="IPR005538">
    <property type="entry name" value="LrgA/CidA"/>
</dbReference>